<keyword evidence="1 3" id="KW-0853">WD repeat</keyword>
<keyword evidence="4" id="KW-0175">Coiled coil</keyword>
<dbReference type="Gene3D" id="2.130.10.10">
    <property type="entry name" value="YVTN repeat-like/Quinoprotein amine dehydrogenase"/>
    <property type="match status" value="2"/>
</dbReference>
<dbReference type="PROSITE" id="PS50082">
    <property type="entry name" value="WD_REPEATS_2"/>
    <property type="match status" value="1"/>
</dbReference>
<dbReference type="SMART" id="SM00320">
    <property type="entry name" value="WD40"/>
    <property type="match status" value="5"/>
</dbReference>
<organism evidence="5 6">
    <name type="scientific">Cylindrotheca closterium</name>
    <dbReference type="NCBI Taxonomy" id="2856"/>
    <lineage>
        <taxon>Eukaryota</taxon>
        <taxon>Sar</taxon>
        <taxon>Stramenopiles</taxon>
        <taxon>Ochrophyta</taxon>
        <taxon>Bacillariophyta</taxon>
        <taxon>Bacillariophyceae</taxon>
        <taxon>Bacillariophycidae</taxon>
        <taxon>Bacillariales</taxon>
        <taxon>Bacillariaceae</taxon>
        <taxon>Cylindrotheca</taxon>
    </lineage>
</organism>
<accession>A0AAD2FCR3</accession>
<evidence type="ECO:0000313" key="6">
    <source>
        <dbReference type="Proteomes" id="UP001295423"/>
    </source>
</evidence>
<dbReference type="CDD" id="cd14686">
    <property type="entry name" value="bZIP"/>
    <property type="match status" value="1"/>
</dbReference>
<dbReference type="PANTHER" id="PTHR19848">
    <property type="entry name" value="WD40 REPEAT PROTEIN"/>
    <property type="match status" value="1"/>
</dbReference>
<dbReference type="InterPro" id="IPR036322">
    <property type="entry name" value="WD40_repeat_dom_sf"/>
</dbReference>
<reference evidence="5" key="1">
    <citation type="submission" date="2023-08" db="EMBL/GenBank/DDBJ databases">
        <authorList>
            <person name="Audoor S."/>
            <person name="Bilcke G."/>
        </authorList>
    </citation>
    <scope>NUCLEOTIDE SEQUENCE</scope>
</reference>
<feature type="coiled-coil region" evidence="4">
    <location>
        <begin position="13"/>
        <end position="54"/>
    </location>
</feature>
<name>A0AAD2FCR3_9STRA</name>
<comment type="caution">
    <text evidence="5">The sequence shown here is derived from an EMBL/GenBank/DDBJ whole genome shotgun (WGS) entry which is preliminary data.</text>
</comment>
<protein>
    <submittedName>
        <fullName evidence="5">Uncharacterized protein</fullName>
    </submittedName>
</protein>
<evidence type="ECO:0000313" key="5">
    <source>
        <dbReference type="EMBL" id="CAJ1923895.1"/>
    </source>
</evidence>
<keyword evidence="2" id="KW-0677">Repeat</keyword>
<dbReference type="AlphaFoldDB" id="A0AAD2FCR3"/>
<dbReference type="EMBL" id="CAKOGP040000002">
    <property type="protein sequence ID" value="CAJ1923895.1"/>
    <property type="molecule type" value="Genomic_DNA"/>
</dbReference>
<keyword evidence="6" id="KW-1185">Reference proteome</keyword>
<dbReference type="SUPFAM" id="SSF50978">
    <property type="entry name" value="WD40 repeat-like"/>
    <property type="match status" value="1"/>
</dbReference>
<feature type="repeat" description="WD" evidence="3">
    <location>
        <begin position="196"/>
        <end position="226"/>
    </location>
</feature>
<evidence type="ECO:0000256" key="4">
    <source>
        <dbReference type="SAM" id="Coils"/>
    </source>
</evidence>
<dbReference type="Pfam" id="PF00400">
    <property type="entry name" value="WD40"/>
    <property type="match status" value="4"/>
</dbReference>
<sequence length="423" mass="46532">MDLLGDLGAEAQLTSTRAENAILKEKVKILEMKCRALSVENESLKVEVEIYRKEASLSAAAGDGSESKPATLVVEEMDHFVKAGNGVYAQKKEITLDNLHAGMNISCCALSNDDTILATGGADKTLALCQWGGAFSDKNVVQEAIHLTCDAPVISVNFAGKKRQPFVAAGCMDGSVKLWKYDTYEGLTAKEVGEGMIQHKRYVRNVAWASDENLVASASADGVVQVHRVIWDGLSENVIVEKVETLNLQGAVEALCFHREKLICYPRESPYLLYFDVKENFKQSKINLNKGQAGYTAGFDEHVSFAVMDIAAQGDYLALATDTSRNIIMELETGIQVRNLYGHKNDGFSQPKIAWSKNGQYIYGNTQEEAMICVWEISGSTIVQKLENGHTQAIRDMCSSHLTDTLVTTSFDKQTNLWFAESE</sequence>
<proteinExistence type="predicted"/>
<evidence type="ECO:0000256" key="2">
    <source>
        <dbReference type="ARBA" id="ARBA00022737"/>
    </source>
</evidence>
<gene>
    <name evidence="5" type="ORF">CYCCA115_LOCUS1057</name>
</gene>
<dbReference type="Proteomes" id="UP001295423">
    <property type="component" value="Unassembled WGS sequence"/>
</dbReference>
<dbReference type="InterPro" id="IPR015943">
    <property type="entry name" value="WD40/YVTN_repeat-like_dom_sf"/>
</dbReference>
<dbReference type="PANTHER" id="PTHR19848:SF8">
    <property type="entry name" value="F-BOX AND WD REPEAT DOMAIN CONTAINING 7"/>
    <property type="match status" value="1"/>
</dbReference>
<evidence type="ECO:0000256" key="3">
    <source>
        <dbReference type="PROSITE-ProRule" id="PRU00221"/>
    </source>
</evidence>
<evidence type="ECO:0000256" key="1">
    <source>
        <dbReference type="ARBA" id="ARBA00022574"/>
    </source>
</evidence>
<dbReference type="InterPro" id="IPR001680">
    <property type="entry name" value="WD40_rpt"/>
</dbReference>